<evidence type="ECO:0000313" key="2">
    <source>
        <dbReference type="Proteomes" id="UP001162060"/>
    </source>
</evidence>
<comment type="caution">
    <text evidence="1">The sequence shown here is derived from an EMBL/GenBank/DDBJ whole genome shotgun (WGS) entry which is preliminary data.</text>
</comment>
<sequence length="140" mass="15936">MQVEQDVASAGLGKYNHVDEYMLQSQWTLLDAHVMRKRSGVIMCSSVIVSYTSYVKFDMGRTSLLQKSCREDTLSLECQVKARTSKSDDALLWLDTKRFGRQMFRRQSGAFTDESTACSTAAMVKDPWFTSIFDKDSSFL</sequence>
<dbReference type="EMBL" id="CAKLBY020000221">
    <property type="protein sequence ID" value="CAK7935471.1"/>
    <property type="molecule type" value="Genomic_DNA"/>
</dbReference>
<proteinExistence type="predicted"/>
<organism evidence="1 2">
    <name type="scientific">Peronospora matthiolae</name>
    <dbReference type="NCBI Taxonomy" id="2874970"/>
    <lineage>
        <taxon>Eukaryota</taxon>
        <taxon>Sar</taxon>
        <taxon>Stramenopiles</taxon>
        <taxon>Oomycota</taxon>
        <taxon>Peronosporomycetes</taxon>
        <taxon>Peronosporales</taxon>
        <taxon>Peronosporaceae</taxon>
        <taxon>Peronospora</taxon>
    </lineage>
</organism>
<gene>
    <name evidence="1" type="ORF">PM001_LOCUS20621</name>
</gene>
<name>A0AAV1UMB8_9STRA</name>
<evidence type="ECO:0000313" key="1">
    <source>
        <dbReference type="EMBL" id="CAK7935471.1"/>
    </source>
</evidence>
<protein>
    <submittedName>
        <fullName evidence="1">Uncharacterized protein</fullName>
    </submittedName>
</protein>
<reference evidence="1" key="1">
    <citation type="submission" date="2024-01" db="EMBL/GenBank/DDBJ databases">
        <authorList>
            <person name="Webb A."/>
        </authorList>
    </citation>
    <scope>NUCLEOTIDE SEQUENCE</scope>
    <source>
        <strain evidence="1">Pm1</strain>
    </source>
</reference>
<accession>A0AAV1UMB8</accession>
<dbReference type="Proteomes" id="UP001162060">
    <property type="component" value="Unassembled WGS sequence"/>
</dbReference>
<dbReference type="AlphaFoldDB" id="A0AAV1UMB8"/>